<dbReference type="GO" id="GO:0046872">
    <property type="term" value="F:metal ion binding"/>
    <property type="evidence" value="ECO:0007669"/>
    <property type="project" value="InterPro"/>
</dbReference>
<dbReference type="Gene3D" id="2.60.40.200">
    <property type="entry name" value="Superoxide dismutase, copper/zinc binding domain"/>
    <property type="match status" value="1"/>
</dbReference>
<reference evidence="11" key="1">
    <citation type="journal article" date="2020" name="Stud. Mycol.">
        <title>101 Dothideomycetes genomes: a test case for predicting lifestyles and emergence of pathogens.</title>
        <authorList>
            <person name="Haridas S."/>
            <person name="Albert R."/>
            <person name="Binder M."/>
            <person name="Bloem J."/>
            <person name="Labutti K."/>
            <person name="Salamov A."/>
            <person name="Andreopoulos B."/>
            <person name="Baker S."/>
            <person name="Barry K."/>
            <person name="Bills G."/>
            <person name="Bluhm B."/>
            <person name="Cannon C."/>
            <person name="Castanera R."/>
            <person name="Culley D."/>
            <person name="Daum C."/>
            <person name="Ezra D."/>
            <person name="Gonzalez J."/>
            <person name="Henrissat B."/>
            <person name="Kuo A."/>
            <person name="Liang C."/>
            <person name="Lipzen A."/>
            <person name="Lutzoni F."/>
            <person name="Magnuson J."/>
            <person name="Mondo S."/>
            <person name="Nolan M."/>
            <person name="Ohm R."/>
            <person name="Pangilinan J."/>
            <person name="Park H.-J."/>
            <person name="Ramirez L."/>
            <person name="Alfaro M."/>
            <person name="Sun H."/>
            <person name="Tritt A."/>
            <person name="Yoshinaga Y."/>
            <person name="Zwiers L.-H."/>
            <person name="Turgeon B."/>
            <person name="Goodwin S."/>
            <person name="Spatafora J."/>
            <person name="Crous P."/>
            <person name="Grigoriev I."/>
        </authorList>
    </citation>
    <scope>NUCLEOTIDE SEQUENCE</scope>
    <source>
        <strain evidence="11">ATCC 16933</strain>
    </source>
</reference>
<evidence type="ECO:0000256" key="1">
    <source>
        <dbReference type="ARBA" id="ARBA00004196"/>
    </source>
</evidence>
<evidence type="ECO:0000313" key="12">
    <source>
        <dbReference type="Proteomes" id="UP000799766"/>
    </source>
</evidence>
<dbReference type="EMBL" id="MU001672">
    <property type="protein sequence ID" value="KAF2461060.1"/>
    <property type="molecule type" value="Genomic_DNA"/>
</dbReference>
<sequence length="262" mass="25856">MRAAATIFALLGAVGYAVADDAPVVTDNPTGAIYNVAFEGNVNGIVVAKTHADGTGVDFSLALTGLPADQGPFGYHIHQMPVPADGNCTATGGHLNPYDAEGDCVSDTPAACEVGDLSGKHGKLSGNSTAFAATYVDEYTSLVPDDVAYIGSRSIVIHLADGSRYACANFVNASPSGVLSSISSSNSASPTAALNSTLTSMALTGTGAATHTASLGLSATSSPATSPSASASTTPEPVGDNPASKTMVSAGAVLAALGAFLL</sequence>
<organism evidence="11 12">
    <name type="scientific">Lineolata rhizophorae</name>
    <dbReference type="NCBI Taxonomy" id="578093"/>
    <lineage>
        <taxon>Eukaryota</taxon>
        <taxon>Fungi</taxon>
        <taxon>Dikarya</taxon>
        <taxon>Ascomycota</taxon>
        <taxon>Pezizomycotina</taxon>
        <taxon>Dothideomycetes</taxon>
        <taxon>Dothideomycetes incertae sedis</taxon>
        <taxon>Lineolatales</taxon>
        <taxon>Lineolataceae</taxon>
        <taxon>Lineolata</taxon>
    </lineage>
</organism>
<accession>A0A6A6PAU6</accession>
<dbReference type="Proteomes" id="UP000799766">
    <property type="component" value="Unassembled WGS sequence"/>
</dbReference>
<dbReference type="PANTHER" id="PTHR20910">
    <property type="entry name" value="AGAP001623-PA"/>
    <property type="match status" value="1"/>
</dbReference>
<dbReference type="AlphaFoldDB" id="A0A6A6PAU6"/>
<dbReference type="InterPro" id="IPR036423">
    <property type="entry name" value="SOD-like_Cu/Zn_dom_sf"/>
</dbReference>
<name>A0A6A6PAU6_9PEZI</name>
<evidence type="ECO:0000313" key="11">
    <source>
        <dbReference type="EMBL" id="KAF2461060.1"/>
    </source>
</evidence>
<feature type="chain" id="PRO_5025551394" description="superoxide dismutase" evidence="9">
    <location>
        <begin position="20"/>
        <end position="262"/>
    </location>
</feature>
<evidence type="ECO:0000256" key="8">
    <source>
        <dbReference type="SAM" id="MobiDB-lite"/>
    </source>
</evidence>
<comment type="subcellular location">
    <subcellularLocation>
        <location evidence="1">Cell envelope</location>
    </subcellularLocation>
    <subcellularLocation>
        <location evidence="2">Secreted</location>
    </subcellularLocation>
</comment>
<evidence type="ECO:0000259" key="10">
    <source>
        <dbReference type="Pfam" id="PF00080"/>
    </source>
</evidence>
<dbReference type="FunFam" id="2.60.40.200:FF:000007">
    <property type="entry name" value="Cell surface Cu-only superoxide dismutase 5"/>
    <property type="match status" value="1"/>
</dbReference>
<evidence type="ECO:0000256" key="7">
    <source>
        <dbReference type="ARBA" id="ARBA00049204"/>
    </source>
</evidence>
<dbReference type="PANTHER" id="PTHR20910:SF1">
    <property type="entry name" value="SUPEROXIDE DISMUTASE COPPER_ZINC BINDING DOMAIN-CONTAINING PROTEIN"/>
    <property type="match status" value="1"/>
</dbReference>
<evidence type="ECO:0000256" key="2">
    <source>
        <dbReference type="ARBA" id="ARBA00004613"/>
    </source>
</evidence>
<comment type="catalytic activity">
    <reaction evidence="7">
        <text>2 superoxide + 2 H(+) = H2O2 + O2</text>
        <dbReference type="Rhea" id="RHEA:20696"/>
        <dbReference type="ChEBI" id="CHEBI:15378"/>
        <dbReference type="ChEBI" id="CHEBI:15379"/>
        <dbReference type="ChEBI" id="CHEBI:16240"/>
        <dbReference type="ChEBI" id="CHEBI:18421"/>
        <dbReference type="EC" id="1.15.1.1"/>
    </reaction>
</comment>
<evidence type="ECO:0000256" key="6">
    <source>
        <dbReference type="ARBA" id="ARBA00022862"/>
    </source>
</evidence>
<dbReference type="SUPFAM" id="SSF49329">
    <property type="entry name" value="Cu,Zn superoxide dismutase-like"/>
    <property type="match status" value="1"/>
</dbReference>
<evidence type="ECO:0000256" key="3">
    <source>
        <dbReference type="ARBA" id="ARBA00010457"/>
    </source>
</evidence>
<gene>
    <name evidence="11" type="ORF">BDY21DRAFT_138163</name>
</gene>
<comment type="similarity">
    <text evidence="3">Belongs to the Cu-Zn superoxide dismutase family.</text>
</comment>
<feature type="region of interest" description="Disordered" evidence="8">
    <location>
        <begin position="217"/>
        <end position="243"/>
    </location>
</feature>
<dbReference type="InterPro" id="IPR053257">
    <property type="entry name" value="Cu-only_SOD"/>
</dbReference>
<evidence type="ECO:0000256" key="4">
    <source>
        <dbReference type="ARBA" id="ARBA00012682"/>
    </source>
</evidence>
<dbReference type="GO" id="GO:0005576">
    <property type="term" value="C:extracellular region"/>
    <property type="evidence" value="ECO:0007669"/>
    <property type="project" value="UniProtKB-SubCell"/>
</dbReference>
<evidence type="ECO:0000256" key="5">
    <source>
        <dbReference type="ARBA" id="ARBA00022525"/>
    </source>
</evidence>
<keyword evidence="6" id="KW-0049">Antioxidant</keyword>
<protein>
    <recommendedName>
        <fullName evidence="4">superoxide dismutase</fullName>
        <ecNumber evidence="4">1.15.1.1</ecNumber>
    </recommendedName>
</protein>
<proteinExistence type="inferred from homology"/>
<dbReference type="InterPro" id="IPR001424">
    <property type="entry name" value="SOD_Cu_Zn_dom"/>
</dbReference>
<dbReference type="Pfam" id="PF00080">
    <property type="entry name" value="Sod_Cu"/>
    <property type="match status" value="1"/>
</dbReference>
<feature type="compositionally biased region" description="Low complexity" evidence="8">
    <location>
        <begin position="217"/>
        <end position="235"/>
    </location>
</feature>
<dbReference type="EC" id="1.15.1.1" evidence="4"/>
<keyword evidence="9" id="KW-0732">Signal</keyword>
<keyword evidence="12" id="KW-1185">Reference proteome</keyword>
<dbReference type="GO" id="GO:0004784">
    <property type="term" value="F:superoxide dismutase activity"/>
    <property type="evidence" value="ECO:0007669"/>
    <property type="project" value="UniProtKB-EC"/>
</dbReference>
<feature type="signal peptide" evidence="9">
    <location>
        <begin position="1"/>
        <end position="19"/>
    </location>
</feature>
<evidence type="ECO:0000256" key="9">
    <source>
        <dbReference type="SAM" id="SignalP"/>
    </source>
</evidence>
<keyword evidence="5" id="KW-0964">Secreted</keyword>
<dbReference type="OrthoDB" id="159229at2759"/>
<feature type="domain" description="Superoxide dismutase copper/zinc binding" evidence="10">
    <location>
        <begin position="42"/>
        <end position="159"/>
    </location>
</feature>